<protein>
    <submittedName>
        <fullName evidence="2">Uncharacterized protein</fullName>
    </submittedName>
</protein>
<dbReference type="EMBL" id="CDMZ01000759">
    <property type="protein sequence ID" value="CEM20938.1"/>
    <property type="molecule type" value="Genomic_DNA"/>
</dbReference>
<gene>
    <name evidence="2" type="ORF">Cvel_19508</name>
</gene>
<evidence type="ECO:0000313" key="2">
    <source>
        <dbReference type="EMBL" id="CEM20938.1"/>
    </source>
</evidence>
<sequence>MNGQQHQHPGPHAHQHKQQQVGQQEGQQANYEEQAAPPNSPLQQADDNVEMVTAAGEGAAAPLAPASARSGPASSIHASLQNLDPQVIQELQRQGVTFHFDENGQLVPVPREEQRVSRMQNNYTDLRDKPKVKLDLPAFSG</sequence>
<organism evidence="2">
    <name type="scientific">Chromera velia CCMP2878</name>
    <dbReference type="NCBI Taxonomy" id="1169474"/>
    <lineage>
        <taxon>Eukaryota</taxon>
        <taxon>Sar</taxon>
        <taxon>Alveolata</taxon>
        <taxon>Colpodellida</taxon>
        <taxon>Chromeraceae</taxon>
        <taxon>Chromera</taxon>
    </lineage>
</organism>
<dbReference type="VEuPathDB" id="CryptoDB:Cvel_19508"/>
<evidence type="ECO:0000256" key="1">
    <source>
        <dbReference type="SAM" id="MobiDB-lite"/>
    </source>
</evidence>
<feature type="compositionally biased region" description="Low complexity" evidence="1">
    <location>
        <begin position="18"/>
        <end position="28"/>
    </location>
</feature>
<feature type="compositionally biased region" description="Low complexity" evidence="1">
    <location>
        <begin position="54"/>
        <end position="75"/>
    </location>
</feature>
<reference evidence="2" key="1">
    <citation type="submission" date="2014-11" db="EMBL/GenBank/DDBJ databases">
        <authorList>
            <person name="Otto D Thomas"/>
            <person name="Naeem Raeece"/>
        </authorList>
    </citation>
    <scope>NUCLEOTIDE SEQUENCE</scope>
</reference>
<dbReference type="AlphaFoldDB" id="A0A0G4FZI6"/>
<feature type="region of interest" description="Disordered" evidence="1">
    <location>
        <begin position="1"/>
        <end position="77"/>
    </location>
</feature>
<proteinExistence type="predicted"/>
<name>A0A0G4FZI6_9ALVE</name>
<accession>A0A0G4FZI6</accession>